<dbReference type="Proteomes" id="UP001629274">
    <property type="component" value="Unassembled WGS sequence"/>
</dbReference>
<reference evidence="2 3" key="1">
    <citation type="journal article" date="2024" name="Chem. Sci.">
        <title>Discovery of megapolipeptins by genome mining of a Burkholderiales bacteria collection.</title>
        <authorList>
            <person name="Paulo B.S."/>
            <person name="Recchia M.J.J."/>
            <person name="Lee S."/>
            <person name="Fergusson C.H."/>
            <person name="Romanowski S.B."/>
            <person name="Hernandez A."/>
            <person name="Krull N."/>
            <person name="Liu D.Y."/>
            <person name="Cavanagh H."/>
            <person name="Bos A."/>
            <person name="Gray C.A."/>
            <person name="Murphy B.T."/>
            <person name="Linington R.G."/>
            <person name="Eustaquio A.S."/>
        </authorList>
    </citation>
    <scope>NUCLEOTIDE SEQUENCE [LARGE SCALE GENOMIC DNA]</scope>
    <source>
        <strain evidence="2 3">RL17-351-BIE-A</strain>
    </source>
</reference>
<keyword evidence="2" id="KW-0966">Cell projection</keyword>
<accession>A0ABW9BCX0</accession>
<evidence type="ECO:0000313" key="3">
    <source>
        <dbReference type="Proteomes" id="UP001629274"/>
    </source>
</evidence>
<dbReference type="InterPro" id="IPR001543">
    <property type="entry name" value="FliN-like_C"/>
</dbReference>
<sequence length="327" mass="35866">MSPLRNVERVSLAHAQRHNVAALHFGTPYQVSVGKRAFSLQFEVCRASYPLRLNGHAAGEPVTLDCDAQALFPELTRTSLAQAEDRACTLISQVLDEWLSALEGVFGFTVEITGVSFDAVPQHGAYGLVLTHLRSHRAAHFALDSTVIDGWLARQPVHLGDATALARRLVVPVSVCMAGPELTLQRLRRIRRGDALLLNRFDQYLRLPMRLGARRILLQPSGEYMVIAQPMIDDANQSAEMTSELIPASALTFSFDAVIGTLSLTLDELMRLRTGSTVSLQQPVGRHAIRLLCQGIPFARGELIDIDDALGVRIVDLAHMSDTQTTS</sequence>
<gene>
    <name evidence="2" type="ORF">PQR03_06450</name>
</gene>
<keyword evidence="3" id="KW-1185">Reference proteome</keyword>
<evidence type="ECO:0000313" key="2">
    <source>
        <dbReference type="EMBL" id="MFM0237765.1"/>
    </source>
</evidence>
<dbReference type="Gene3D" id="2.30.330.10">
    <property type="entry name" value="SpoA-like"/>
    <property type="match status" value="1"/>
</dbReference>
<evidence type="ECO:0000259" key="1">
    <source>
        <dbReference type="Pfam" id="PF01052"/>
    </source>
</evidence>
<dbReference type="EMBL" id="JAQQDR010000002">
    <property type="protein sequence ID" value="MFM0237765.1"/>
    <property type="molecule type" value="Genomic_DNA"/>
</dbReference>
<dbReference type="SUPFAM" id="SSF101801">
    <property type="entry name" value="Surface presentation of antigens (SPOA)"/>
    <property type="match status" value="1"/>
</dbReference>
<keyword evidence="2" id="KW-0969">Cilium</keyword>
<comment type="caution">
    <text evidence="2">The sequence shown here is derived from an EMBL/GenBank/DDBJ whole genome shotgun (WGS) entry which is preliminary data.</text>
</comment>
<dbReference type="InterPro" id="IPR036429">
    <property type="entry name" value="SpoA-like_sf"/>
</dbReference>
<protein>
    <submittedName>
        <fullName evidence="2">FliM/FliN family flagellar motor switch protein</fullName>
    </submittedName>
</protein>
<keyword evidence="2" id="KW-0282">Flagellum</keyword>
<feature type="domain" description="Flagellar motor switch protein FliN-like C-terminal" evidence="1">
    <location>
        <begin position="255"/>
        <end position="317"/>
    </location>
</feature>
<dbReference type="Pfam" id="PF01052">
    <property type="entry name" value="FliMN_C"/>
    <property type="match status" value="1"/>
</dbReference>
<organism evidence="2 3">
    <name type="scientific">Paraburkholderia phytofirmans</name>
    <dbReference type="NCBI Taxonomy" id="261302"/>
    <lineage>
        <taxon>Bacteria</taxon>
        <taxon>Pseudomonadati</taxon>
        <taxon>Pseudomonadota</taxon>
        <taxon>Betaproteobacteria</taxon>
        <taxon>Burkholderiales</taxon>
        <taxon>Burkholderiaceae</taxon>
        <taxon>Paraburkholderia</taxon>
    </lineage>
</organism>
<dbReference type="RefSeq" id="WP_012427080.1">
    <property type="nucleotide sequence ID" value="NZ_JAQQCK010000001.1"/>
</dbReference>
<proteinExistence type="predicted"/>
<name>A0ABW9BCX0_9BURK</name>